<proteinExistence type="inferred from homology"/>
<evidence type="ECO:0000256" key="1">
    <source>
        <dbReference type="ARBA" id="ARBA00007812"/>
    </source>
</evidence>
<accession>A0A858SY19</accession>
<dbReference type="CDD" id="cd07035">
    <property type="entry name" value="TPP_PYR_POX_like"/>
    <property type="match status" value="1"/>
</dbReference>
<keyword evidence="9" id="KW-1185">Reference proteome</keyword>
<dbReference type="GO" id="GO:0030976">
    <property type="term" value="F:thiamine pyrophosphate binding"/>
    <property type="evidence" value="ECO:0007669"/>
    <property type="project" value="InterPro"/>
</dbReference>
<dbReference type="InterPro" id="IPR029035">
    <property type="entry name" value="DHS-like_NAD/FAD-binding_dom"/>
</dbReference>
<dbReference type="NCBIfam" id="NF006052">
    <property type="entry name" value="PRK08199.1"/>
    <property type="match status" value="1"/>
</dbReference>
<name>A0A858SY19_9RHOB</name>
<dbReference type="KEGG" id="rpon:G3256_14925"/>
<protein>
    <submittedName>
        <fullName evidence="8">Thiamine pyrophosphate-binding protein</fullName>
    </submittedName>
</protein>
<dbReference type="AlphaFoldDB" id="A0A858SY19"/>
<gene>
    <name evidence="8" type="ORF">G3256_14925</name>
</gene>
<dbReference type="InterPro" id="IPR045229">
    <property type="entry name" value="TPP_enz"/>
</dbReference>
<feature type="domain" description="Thiamine pyrophosphate enzyme TPP-binding" evidence="6">
    <location>
        <begin position="386"/>
        <end position="531"/>
    </location>
</feature>
<dbReference type="GO" id="GO:0003984">
    <property type="term" value="F:acetolactate synthase activity"/>
    <property type="evidence" value="ECO:0007669"/>
    <property type="project" value="TreeGrafter"/>
</dbReference>
<evidence type="ECO:0000259" key="5">
    <source>
        <dbReference type="Pfam" id="PF00205"/>
    </source>
</evidence>
<dbReference type="InterPro" id="IPR000399">
    <property type="entry name" value="TPP-bd_CS"/>
</dbReference>
<dbReference type="Pfam" id="PF02775">
    <property type="entry name" value="TPP_enzyme_C"/>
    <property type="match status" value="1"/>
</dbReference>
<dbReference type="GO" id="GO:0005948">
    <property type="term" value="C:acetolactate synthase complex"/>
    <property type="evidence" value="ECO:0007669"/>
    <property type="project" value="TreeGrafter"/>
</dbReference>
<dbReference type="RefSeq" id="WP_169641590.1">
    <property type="nucleotide sequence ID" value="NZ_CP048788.1"/>
</dbReference>
<sequence length="548" mass="58015">MKDAPSTLHGGALLTQCLAAQGVERVFCIPGESFLAALDGLYDANIDVVVARQEGGAAMMAEATGKLTGRPGIAFVTRGPGATNASSGVHVAFQDSTPMILFVGQVASDQRDREAFQEVDYRAMFGPLAKWVAQIDRADRIPEYISHAFHVAQSGRPGPVVLALPEDMLSGPVEGAAVAAATLPSGKAAEDDLKAVVNKLAAAQRPMVIVGGGGWDGHAARALGAFAAKMGLPVGASFRCQDYLDNRHPNYVGDVGIGINPALAEMVREADVILALGARLGEMTTSGYSLLTPPVPDQQLIHIHADPSEIGRVYRPALAVVARPGPVIQQLLDLATDRDGGDRLTRARASYDAWQEPQETPGALKMEEVIAHLNAVLPDDAILTNGAGNYSAWLHRYYRYRGWRTQLAPTSGSMGYGLPAAIAARLQHPDREVICLAGDGCFQMVSQEFGTACDQGASVIVIICDNGMYGTIRMHQQRHYPGRPSGTMMKNPDFAALARTYGGFGATVTNTAEFAPAFAEARSSGLPAILHLKTDPAALSPKLRLEGS</sequence>
<evidence type="ECO:0000256" key="2">
    <source>
        <dbReference type="ARBA" id="ARBA00022679"/>
    </source>
</evidence>
<dbReference type="SUPFAM" id="SSF52467">
    <property type="entry name" value="DHS-like NAD/FAD-binding domain"/>
    <property type="match status" value="1"/>
</dbReference>
<dbReference type="InterPro" id="IPR029061">
    <property type="entry name" value="THDP-binding"/>
</dbReference>
<dbReference type="PANTHER" id="PTHR18968:SF120">
    <property type="entry name" value="ACETOLACTATE SYNTHASE LARGE SUBUNIT"/>
    <property type="match status" value="1"/>
</dbReference>
<evidence type="ECO:0000313" key="9">
    <source>
        <dbReference type="Proteomes" id="UP000503308"/>
    </source>
</evidence>
<dbReference type="PROSITE" id="PS00187">
    <property type="entry name" value="TPP_ENZYMES"/>
    <property type="match status" value="1"/>
</dbReference>
<feature type="domain" description="Thiamine pyrophosphate enzyme central" evidence="5">
    <location>
        <begin position="194"/>
        <end position="331"/>
    </location>
</feature>
<evidence type="ECO:0000256" key="4">
    <source>
        <dbReference type="RuleBase" id="RU362132"/>
    </source>
</evidence>
<dbReference type="FunFam" id="3.40.50.970:FF:000007">
    <property type="entry name" value="Acetolactate synthase"/>
    <property type="match status" value="1"/>
</dbReference>
<evidence type="ECO:0000259" key="7">
    <source>
        <dbReference type="Pfam" id="PF02776"/>
    </source>
</evidence>
<feature type="domain" description="Thiamine pyrophosphate enzyme N-terminal TPP-binding" evidence="7">
    <location>
        <begin position="9"/>
        <end position="123"/>
    </location>
</feature>
<comment type="similarity">
    <text evidence="1 4">Belongs to the TPP enzyme family.</text>
</comment>
<dbReference type="GO" id="GO:0009097">
    <property type="term" value="P:isoleucine biosynthetic process"/>
    <property type="evidence" value="ECO:0007669"/>
    <property type="project" value="TreeGrafter"/>
</dbReference>
<dbReference type="InterPro" id="IPR012001">
    <property type="entry name" value="Thiamin_PyroP_enz_TPP-bd_dom"/>
</dbReference>
<dbReference type="InterPro" id="IPR011766">
    <property type="entry name" value="TPP_enzyme_TPP-bd"/>
</dbReference>
<dbReference type="Pfam" id="PF02776">
    <property type="entry name" value="TPP_enzyme_N"/>
    <property type="match status" value="1"/>
</dbReference>
<dbReference type="GO" id="GO:0050660">
    <property type="term" value="F:flavin adenine dinucleotide binding"/>
    <property type="evidence" value="ECO:0007669"/>
    <property type="project" value="TreeGrafter"/>
</dbReference>
<keyword evidence="3 4" id="KW-0786">Thiamine pyrophosphate</keyword>
<dbReference type="SUPFAM" id="SSF52518">
    <property type="entry name" value="Thiamin diphosphate-binding fold (THDP-binding)"/>
    <property type="match status" value="2"/>
</dbReference>
<dbReference type="EMBL" id="CP048788">
    <property type="protein sequence ID" value="QJF52371.1"/>
    <property type="molecule type" value="Genomic_DNA"/>
</dbReference>
<dbReference type="GO" id="GO:0000287">
    <property type="term" value="F:magnesium ion binding"/>
    <property type="evidence" value="ECO:0007669"/>
    <property type="project" value="InterPro"/>
</dbReference>
<dbReference type="Gene3D" id="3.40.50.1220">
    <property type="entry name" value="TPP-binding domain"/>
    <property type="match status" value="1"/>
</dbReference>
<organism evidence="8 9">
    <name type="scientific">Roseobacter ponti</name>
    <dbReference type="NCBI Taxonomy" id="1891787"/>
    <lineage>
        <taxon>Bacteria</taxon>
        <taxon>Pseudomonadati</taxon>
        <taxon>Pseudomonadota</taxon>
        <taxon>Alphaproteobacteria</taxon>
        <taxon>Rhodobacterales</taxon>
        <taxon>Roseobacteraceae</taxon>
        <taxon>Roseobacter</taxon>
    </lineage>
</organism>
<dbReference type="Gene3D" id="3.40.50.970">
    <property type="match status" value="2"/>
</dbReference>
<keyword evidence="2" id="KW-0808">Transferase</keyword>
<reference evidence="8 9" key="1">
    <citation type="submission" date="2020-02" db="EMBL/GenBank/DDBJ databases">
        <title>Genome sequence of Roseobacter ponti.</title>
        <authorList>
            <person name="Hollensteiner J."/>
            <person name="Schneider D."/>
            <person name="Poehlein A."/>
            <person name="Daniel R."/>
        </authorList>
    </citation>
    <scope>NUCLEOTIDE SEQUENCE [LARGE SCALE GENOMIC DNA]</scope>
    <source>
        <strain evidence="8 9">DSM 106830</strain>
    </source>
</reference>
<dbReference type="Pfam" id="PF00205">
    <property type="entry name" value="TPP_enzyme_M"/>
    <property type="match status" value="1"/>
</dbReference>
<evidence type="ECO:0000313" key="8">
    <source>
        <dbReference type="EMBL" id="QJF52371.1"/>
    </source>
</evidence>
<evidence type="ECO:0000259" key="6">
    <source>
        <dbReference type="Pfam" id="PF02775"/>
    </source>
</evidence>
<dbReference type="PANTHER" id="PTHR18968">
    <property type="entry name" value="THIAMINE PYROPHOSPHATE ENZYMES"/>
    <property type="match status" value="1"/>
</dbReference>
<dbReference type="CDD" id="cd00568">
    <property type="entry name" value="TPP_enzymes"/>
    <property type="match status" value="1"/>
</dbReference>
<evidence type="ECO:0000256" key="3">
    <source>
        <dbReference type="ARBA" id="ARBA00023052"/>
    </source>
</evidence>
<dbReference type="GO" id="GO:0009099">
    <property type="term" value="P:L-valine biosynthetic process"/>
    <property type="evidence" value="ECO:0007669"/>
    <property type="project" value="TreeGrafter"/>
</dbReference>
<dbReference type="Proteomes" id="UP000503308">
    <property type="component" value="Chromosome"/>
</dbReference>
<dbReference type="InterPro" id="IPR012000">
    <property type="entry name" value="Thiamin_PyroP_enz_cen_dom"/>
</dbReference>